<dbReference type="OrthoDB" id="6492012at2759"/>
<dbReference type="SMART" id="SM00360">
    <property type="entry name" value="RRM"/>
    <property type="match status" value="1"/>
</dbReference>
<feature type="domain" description="RRM" evidence="3">
    <location>
        <begin position="24"/>
        <end position="100"/>
    </location>
</feature>
<sequence length="534" mass="61884">MSAIRYRPFYGRSIAYTEDNIEVKKLFLHGLPIEMESDVLSKYFSSFGKVLHMELTEKASDNRFKHGHVLYESSRDAADVLQKERHLIDEQLVKVAAFYSWGQPGSVERCGSICQMSPIMRLNDDCLLCIYRYLTLVEQLSLARVLKRCPPLYSSINLGIFKGLSLWDIRDFLQLFGQHLSQVVGQIPRNHHQRLIEYVASHCQRLKVLRIRYSPLSLRNMFKLFAQLHQLEDLELSNCDLKDDYLLALSHLGKLKKLNLCYNDMLTGQQMDKLPKSIVSLDLLYCFDMQFTLLPNICSRLPRLKELSVKAVHTEQTDVFRELVDDHCCDSLERLTLKTLSYQEQPLHLEYLAKLPELRQLIMHDSPPSFKLLQWLVAFKSDQLTQLESNSRISLDAKHLELIAQLKALRILSLPHHNQIDNIVMAKLCSLQDLEHISLQSCKQVTEQAILRLLLSCKRLHVLHLERCVLLSGQLIYSVIGVLREELRSGLHQRQLPVELFFYGVKFNEFVLQHLDSTAKDVVHVELTLSPNWA</sequence>
<dbReference type="PROSITE" id="PS50102">
    <property type="entry name" value="RRM"/>
    <property type="match status" value="1"/>
</dbReference>
<keyword evidence="1 2" id="KW-0694">RNA-binding</keyword>
<dbReference type="InterPro" id="IPR035979">
    <property type="entry name" value="RBD_domain_sf"/>
</dbReference>
<evidence type="ECO:0000259" key="3">
    <source>
        <dbReference type="PROSITE" id="PS50102"/>
    </source>
</evidence>
<dbReference type="InterPro" id="IPR012677">
    <property type="entry name" value="Nucleotide-bd_a/b_plait_sf"/>
</dbReference>
<dbReference type="Pfam" id="PF00076">
    <property type="entry name" value="RRM_1"/>
    <property type="match status" value="1"/>
</dbReference>
<reference evidence="5" key="1">
    <citation type="submission" date="2025-08" db="UniProtKB">
        <authorList>
            <consortium name="RefSeq"/>
        </authorList>
    </citation>
    <scope>IDENTIFICATION</scope>
    <source>
        <strain evidence="5">15085-1641.00</strain>
        <tissue evidence="5">Whole body</tissue>
    </source>
</reference>
<keyword evidence="4" id="KW-1185">Reference proteome</keyword>
<dbReference type="GeneID" id="111598971"/>
<dbReference type="Gene3D" id="3.80.10.10">
    <property type="entry name" value="Ribonuclease Inhibitor"/>
    <property type="match status" value="2"/>
</dbReference>
<accession>A0A6J1LX61</accession>
<dbReference type="Gene3D" id="3.30.70.330">
    <property type="match status" value="1"/>
</dbReference>
<dbReference type="GO" id="GO:0003723">
    <property type="term" value="F:RNA binding"/>
    <property type="evidence" value="ECO:0007669"/>
    <property type="project" value="UniProtKB-UniRule"/>
</dbReference>
<evidence type="ECO:0000256" key="1">
    <source>
        <dbReference type="ARBA" id="ARBA00022884"/>
    </source>
</evidence>
<gene>
    <name evidence="5" type="primary">LOC111598971</name>
</gene>
<dbReference type="SUPFAM" id="SSF54928">
    <property type="entry name" value="RNA-binding domain, RBD"/>
    <property type="match status" value="1"/>
</dbReference>
<evidence type="ECO:0000256" key="2">
    <source>
        <dbReference type="PROSITE-ProRule" id="PRU00176"/>
    </source>
</evidence>
<evidence type="ECO:0000313" key="5">
    <source>
        <dbReference type="RefSeq" id="XP_023170233.2"/>
    </source>
</evidence>
<name>A0A6J1LX61_DROHY</name>
<evidence type="ECO:0000313" key="4">
    <source>
        <dbReference type="Proteomes" id="UP000504633"/>
    </source>
</evidence>
<dbReference type="AlphaFoldDB" id="A0A6J1LX61"/>
<dbReference type="OMA" id="CYNDMLT"/>
<proteinExistence type="predicted"/>
<dbReference type="InterPro" id="IPR032675">
    <property type="entry name" value="LRR_dom_sf"/>
</dbReference>
<dbReference type="Proteomes" id="UP000504633">
    <property type="component" value="Unplaced"/>
</dbReference>
<organism evidence="4 5">
    <name type="scientific">Drosophila hydei</name>
    <name type="common">Fruit fly</name>
    <dbReference type="NCBI Taxonomy" id="7224"/>
    <lineage>
        <taxon>Eukaryota</taxon>
        <taxon>Metazoa</taxon>
        <taxon>Ecdysozoa</taxon>
        <taxon>Arthropoda</taxon>
        <taxon>Hexapoda</taxon>
        <taxon>Insecta</taxon>
        <taxon>Pterygota</taxon>
        <taxon>Neoptera</taxon>
        <taxon>Endopterygota</taxon>
        <taxon>Diptera</taxon>
        <taxon>Brachycera</taxon>
        <taxon>Muscomorpha</taxon>
        <taxon>Ephydroidea</taxon>
        <taxon>Drosophilidae</taxon>
        <taxon>Drosophila</taxon>
    </lineage>
</organism>
<protein>
    <submittedName>
        <fullName evidence="5">Uncharacterized protein LOC111598971</fullName>
    </submittedName>
</protein>
<dbReference type="SUPFAM" id="SSF52047">
    <property type="entry name" value="RNI-like"/>
    <property type="match status" value="1"/>
</dbReference>
<dbReference type="InterPro" id="IPR000504">
    <property type="entry name" value="RRM_dom"/>
</dbReference>
<dbReference type="CDD" id="cd00590">
    <property type="entry name" value="RRM_SF"/>
    <property type="match status" value="1"/>
</dbReference>
<dbReference type="KEGG" id="dhe:111598971"/>
<dbReference type="RefSeq" id="XP_023170233.2">
    <property type="nucleotide sequence ID" value="XM_023314465.2"/>
</dbReference>